<evidence type="ECO:0000313" key="1">
    <source>
        <dbReference type="EMBL" id="GAA0384337.1"/>
    </source>
</evidence>
<proteinExistence type="predicted"/>
<evidence type="ECO:0000313" key="2">
    <source>
        <dbReference type="Proteomes" id="UP001500879"/>
    </source>
</evidence>
<comment type="caution">
    <text evidence="1">The sequence shown here is derived from an EMBL/GenBank/DDBJ whole genome shotgun (WGS) entry which is preliminary data.</text>
</comment>
<protein>
    <recommendedName>
        <fullName evidence="3">DUF222 domain-containing protein</fullName>
    </recommendedName>
</protein>
<name>A0ABP3I0P8_9ACTN</name>
<dbReference type="RefSeq" id="WP_344018513.1">
    <property type="nucleotide sequence ID" value="NZ_BAAABX010000003.1"/>
</dbReference>
<gene>
    <name evidence="1" type="ORF">GCM10010357_01520</name>
</gene>
<dbReference type="Proteomes" id="UP001500879">
    <property type="component" value="Unassembled WGS sequence"/>
</dbReference>
<keyword evidence="2" id="KW-1185">Reference proteome</keyword>
<organism evidence="1 2">
    <name type="scientific">Streptomyces luteireticuli</name>
    <dbReference type="NCBI Taxonomy" id="173858"/>
    <lineage>
        <taxon>Bacteria</taxon>
        <taxon>Bacillati</taxon>
        <taxon>Actinomycetota</taxon>
        <taxon>Actinomycetes</taxon>
        <taxon>Kitasatosporales</taxon>
        <taxon>Streptomycetaceae</taxon>
        <taxon>Streptomyces</taxon>
    </lineage>
</organism>
<reference evidence="2" key="1">
    <citation type="journal article" date="2019" name="Int. J. Syst. Evol. Microbiol.">
        <title>The Global Catalogue of Microorganisms (GCM) 10K type strain sequencing project: providing services to taxonomists for standard genome sequencing and annotation.</title>
        <authorList>
            <consortium name="The Broad Institute Genomics Platform"/>
            <consortium name="The Broad Institute Genome Sequencing Center for Infectious Disease"/>
            <person name="Wu L."/>
            <person name="Ma J."/>
        </authorList>
    </citation>
    <scope>NUCLEOTIDE SEQUENCE [LARGE SCALE GENOMIC DNA]</scope>
    <source>
        <strain evidence="2">JCM 4788</strain>
    </source>
</reference>
<dbReference type="EMBL" id="BAAABX010000003">
    <property type="protein sequence ID" value="GAA0384337.1"/>
    <property type="molecule type" value="Genomic_DNA"/>
</dbReference>
<evidence type="ECO:0008006" key="3">
    <source>
        <dbReference type="Google" id="ProtNLM"/>
    </source>
</evidence>
<accession>A0ABP3I0P8</accession>
<sequence>MNLDETIRFLNITDALSGVRDKGDDETKLFRARLVQALLAEVPVDAAMECLHEHHKVSKWAMVPAEVIECWKAKRMAILGGVAEPAPEADPDDAIAYVQALRHQRGQAAVTGVWPTASRSELVTNTSAVEAAVDQVGRPPQGLLDKLRTKLGWRARMPCLDKPCQQCGAAPGEVCTHLAKGSKPGKITGYETRSTLVPDEERPGQMVEHTYKMPVREAGLPSLRQPLRCGCHPSRVEAARAEL</sequence>